<dbReference type="PROSITE" id="PS51819">
    <property type="entry name" value="VOC"/>
    <property type="match status" value="1"/>
</dbReference>
<dbReference type="EMBL" id="MGHH01000008">
    <property type="protein sequence ID" value="OGM64648.1"/>
    <property type="molecule type" value="Genomic_DNA"/>
</dbReference>
<name>A0A1F8BMZ3_9BACT</name>
<protein>
    <recommendedName>
        <fullName evidence="2">VOC domain-containing protein</fullName>
    </recommendedName>
</protein>
<dbReference type="STRING" id="1802521.A2893_06500"/>
<comment type="caution">
    <text evidence="3">The sequence shown here is derived from an EMBL/GenBank/DDBJ whole genome shotgun (WGS) entry which is preliminary data.</text>
</comment>
<gene>
    <name evidence="3" type="ORF">A2893_06500</name>
</gene>
<dbReference type="SUPFAM" id="SSF54593">
    <property type="entry name" value="Glyoxalase/Bleomycin resistance protein/Dihydroxybiphenyl dioxygenase"/>
    <property type="match status" value="1"/>
</dbReference>
<dbReference type="GO" id="GO:0046872">
    <property type="term" value="F:metal ion binding"/>
    <property type="evidence" value="ECO:0007669"/>
    <property type="project" value="UniProtKB-KW"/>
</dbReference>
<evidence type="ECO:0000313" key="4">
    <source>
        <dbReference type="Proteomes" id="UP000176725"/>
    </source>
</evidence>
<evidence type="ECO:0000313" key="3">
    <source>
        <dbReference type="EMBL" id="OGM64648.1"/>
    </source>
</evidence>
<dbReference type="InterPro" id="IPR037523">
    <property type="entry name" value="VOC_core"/>
</dbReference>
<dbReference type="InterPro" id="IPR004360">
    <property type="entry name" value="Glyas_Fos-R_dOase_dom"/>
</dbReference>
<feature type="domain" description="VOC" evidence="2">
    <location>
        <begin position="4"/>
        <end position="132"/>
    </location>
</feature>
<evidence type="ECO:0000259" key="2">
    <source>
        <dbReference type="PROSITE" id="PS51819"/>
    </source>
</evidence>
<dbReference type="PANTHER" id="PTHR36113:SF6">
    <property type="entry name" value="FOSFOMYCIN RESISTANCE PROTEIN FOSX"/>
    <property type="match status" value="1"/>
</dbReference>
<dbReference type="AlphaFoldDB" id="A0A1F8BMZ3"/>
<reference evidence="3 4" key="1">
    <citation type="journal article" date="2016" name="Nat. Commun.">
        <title>Thousands of microbial genomes shed light on interconnected biogeochemical processes in an aquifer system.</title>
        <authorList>
            <person name="Anantharaman K."/>
            <person name="Brown C.T."/>
            <person name="Hug L.A."/>
            <person name="Sharon I."/>
            <person name="Castelle C.J."/>
            <person name="Probst A.J."/>
            <person name="Thomas B.C."/>
            <person name="Singh A."/>
            <person name="Wilkins M.J."/>
            <person name="Karaoz U."/>
            <person name="Brodie E.L."/>
            <person name="Williams K.H."/>
            <person name="Hubbard S.S."/>
            <person name="Banfield J.F."/>
        </authorList>
    </citation>
    <scope>NUCLEOTIDE SEQUENCE [LARGE SCALE GENOMIC DNA]</scope>
</reference>
<organism evidence="3 4">
    <name type="scientific">Candidatus Woesebacteria bacterium RIFCSPLOWO2_01_FULL_39_25</name>
    <dbReference type="NCBI Taxonomy" id="1802521"/>
    <lineage>
        <taxon>Bacteria</taxon>
        <taxon>Candidatus Woeseibacteriota</taxon>
    </lineage>
</organism>
<evidence type="ECO:0000256" key="1">
    <source>
        <dbReference type="ARBA" id="ARBA00022723"/>
    </source>
</evidence>
<dbReference type="InterPro" id="IPR051332">
    <property type="entry name" value="Fosfomycin_Res_Enzymes"/>
</dbReference>
<dbReference type="Pfam" id="PF00903">
    <property type="entry name" value="Glyoxalase"/>
    <property type="match status" value="1"/>
</dbReference>
<keyword evidence="1" id="KW-0479">Metal-binding</keyword>
<sequence length="133" mass="15760">MKSTVGHINLYVSDLNKSYNFYNKLLTLLDYKEIVNEKKVFAFMNGGTTIWFDQAEGKYVIKGFHRKRVGLNHIAFRVNSKEDVDKFCNEFLKPNKIPTLYDTPKPFPEYEEGYYAVYFEDPDRIKIEVAYYL</sequence>
<proteinExistence type="predicted"/>
<dbReference type="PANTHER" id="PTHR36113">
    <property type="entry name" value="LYASE, PUTATIVE-RELATED-RELATED"/>
    <property type="match status" value="1"/>
</dbReference>
<dbReference type="Proteomes" id="UP000176725">
    <property type="component" value="Unassembled WGS sequence"/>
</dbReference>
<dbReference type="Gene3D" id="3.10.180.10">
    <property type="entry name" value="2,3-Dihydroxybiphenyl 1,2-Dioxygenase, domain 1"/>
    <property type="match status" value="1"/>
</dbReference>
<dbReference type="InterPro" id="IPR029068">
    <property type="entry name" value="Glyas_Bleomycin-R_OHBP_Dase"/>
</dbReference>
<accession>A0A1F8BMZ3</accession>